<reference evidence="1" key="1">
    <citation type="submission" date="2014-11" db="EMBL/GenBank/DDBJ databases">
        <authorList>
            <person name="Amaro Gonzalez C."/>
        </authorList>
    </citation>
    <scope>NUCLEOTIDE SEQUENCE</scope>
</reference>
<sequence>MPLSVPIKTKLMQIYTFPNRALCTLTKKSNHCRFLCQDLF</sequence>
<evidence type="ECO:0000313" key="1">
    <source>
        <dbReference type="EMBL" id="JAH34794.1"/>
    </source>
</evidence>
<name>A0A0E9S037_ANGAN</name>
<dbReference type="AlphaFoldDB" id="A0A0E9S037"/>
<protein>
    <submittedName>
        <fullName evidence="1">Uncharacterized protein</fullName>
    </submittedName>
</protein>
<dbReference type="EMBL" id="GBXM01073783">
    <property type="protein sequence ID" value="JAH34794.1"/>
    <property type="molecule type" value="Transcribed_RNA"/>
</dbReference>
<proteinExistence type="predicted"/>
<accession>A0A0E9S037</accession>
<reference evidence="1" key="2">
    <citation type="journal article" date="2015" name="Fish Shellfish Immunol.">
        <title>Early steps in the European eel (Anguilla anguilla)-Vibrio vulnificus interaction in the gills: Role of the RtxA13 toxin.</title>
        <authorList>
            <person name="Callol A."/>
            <person name="Pajuelo D."/>
            <person name="Ebbesson L."/>
            <person name="Teles M."/>
            <person name="MacKenzie S."/>
            <person name="Amaro C."/>
        </authorList>
    </citation>
    <scope>NUCLEOTIDE SEQUENCE</scope>
</reference>
<organism evidence="1">
    <name type="scientific">Anguilla anguilla</name>
    <name type="common">European freshwater eel</name>
    <name type="synonym">Muraena anguilla</name>
    <dbReference type="NCBI Taxonomy" id="7936"/>
    <lineage>
        <taxon>Eukaryota</taxon>
        <taxon>Metazoa</taxon>
        <taxon>Chordata</taxon>
        <taxon>Craniata</taxon>
        <taxon>Vertebrata</taxon>
        <taxon>Euteleostomi</taxon>
        <taxon>Actinopterygii</taxon>
        <taxon>Neopterygii</taxon>
        <taxon>Teleostei</taxon>
        <taxon>Anguilliformes</taxon>
        <taxon>Anguillidae</taxon>
        <taxon>Anguilla</taxon>
    </lineage>
</organism>